<dbReference type="EMBL" id="CP020716">
    <property type="protein sequence ID" value="ARJ07710.1"/>
    <property type="molecule type" value="Genomic_DNA"/>
</dbReference>
<sequence>MLQSGGFLDPSGLLVGAGPWALAVVAAMIFIETGLLFPFLPGDSLIFTAGLLSTQLGLPLWAVIVTVAIAAVVGDSMGYWIGHRFGRKLFKADARILKLRYLERADEFFVKYGPHALVLARFVPIVRTFIPPVVGASRMHYGRFILWNAIGGVLWAVLLGIAGYFLGQIPIIADNVELIAIGIVVVSVVPIAIAIIRERRRDRRAKDPV</sequence>
<dbReference type="PANTHER" id="PTHR30353:SF0">
    <property type="entry name" value="TRANSMEMBRANE PROTEIN"/>
    <property type="match status" value="1"/>
</dbReference>
<evidence type="ECO:0000259" key="8">
    <source>
        <dbReference type="Pfam" id="PF09335"/>
    </source>
</evidence>
<dbReference type="PANTHER" id="PTHR30353">
    <property type="entry name" value="INNER MEMBRANE PROTEIN DEDA-RELATED"/>
    <property type="match status" value="1"/>
</dbReference>
<evidence type="ECO:0000256" key="1">
    <source>
        <dbReference type="ARBA" id="ARBA00004651"/>
    </source>
</evidence>
<keyword evidence="9" id="KW-0614">Plasmid</keyword>
<feature type="domain" description="VTT" evidence="8">
    <location>
        <begin position="40"/>
        <end position="164"/>
    </location>
</feature>
<name>A0A1X9M062_9MICO</name>
<keyword evidence="3 7" id="KW-1003">Cell membrane</keyword>
<keyword evidence="4 7" id="KW-0812">Transmembrane</keyword>
<evidence type="ECO:0000256" key="4">
    <source>
        <dbReference type="ARBA" id="ARBA00022692"/>
    </source>
</evidence>
<comment type="subcellular location">
    <subcellularLocation>
        <location evidence="1 7">Cell membrane</location>
        <topology evidence="1 7">Multi-pass membrane protein</topology>
    </subcellularLocation>
</comment>
<feature type="transmembrane region" description="Helical" evidence="7">
    <location>
        <begin position="145"/>
        <end position="166"/>
    </location>
</feature>
<evidence type="ECO:0000313" key="9">
    <source>
        <dbReference type="EMBL" id="ARJ07710.1"/>
    </source>
</evidence>
<evidence type="ECO:0000256" key="5">
    <source>
        <dbReference type="ARBA" id="ARBA00022989"/>
    </source>
</evidence>
<evidence type="ECO:0000256" key="2">
    <source>
        <dbReference type="ARBA" id="ARBA00010792"/>
    </source>
</evidence>
<evidence type="ECO:0000313" key="10">
    <source>
        <dbReference type="Proteomes" id="UP000192775"/>
    </source>
</evidence>
<keyword evidence="5 7" id="KW-1133">Transmembrane helix</keyword>
<gene>
    <name evidence="9" type="ORF">B5808_19630</name>
</gene>
<feature type="transmembrane region" description="Helical" evidence="7">
    <location>
        <begin position="178"/>
        <end position="196"/>
    </location>
</feature>
<protein>
    <submittedName>
        <fullName evidence="9">Alkaline phosphatase</fullName>
    </submittedName>
</protein>
<dbReference type="Proteomes" id="UP000192775">
    <property type="component" value="Plasmid unnamed1"/>
</dbReference>
<reference evidence="9 10" key="1">
    <citation type="submission" date="2017-04" db="EMBL/GenBank/DDBJ databases">
        <authorList>
            <person name="Afonso C.L."/>
            <person name="Miller P.J."/>
            <person name="Scott M.A."/>
            <person name="Spackman E."/>
            <person name="Goraichik I."/>
            <person name="Dimitrov K.M."/>
            <person name="Suarez D.L."/>
            <person name="Swayne D.E."/>
        </authorList>
    </citation>
    <scope>NUCLEOTIDE SEQUENCE [LARGE SCALE GENOMIC DNA]</scope>
    <source>
        <strain evidence="10">XA(T)</strain>
        <plasmid evidence="10">Plasmid unnamed1</plasmid>
    </source>
</reference>
<evidence type="ECO:0000256" key="6">
    <source>
        <dbReference type="ARBA" id="ARBA00023136"/>
    </source>
</evidence>
<dbReference type="InterPro" id="IPR032818">
    <property type="entry name" value="DedA-like"/>
</dbReference>
<dbReference type="KEGG" id="cphy:B5808_19630"/>
<organism evidence="9 10">
    <name type="scientific">Cnuibacter physcomitrellae</name>
    <dbReference type="NCBI Taxonomy" id="1619308"/>
    <lineage>
        <taxon>Bacteria</taxon>
        <taxon>Bacillati</taxon>
        <taxon>Actinomycetota</taxon>
        <taxon>Actinomycetes</taxon>
        <taxon>Micrococcales</taxon>
        <taxon>Microbacteriaceae</taxon>
        <taxon>Cnuibacter</taxon>
    </lineage>
</organism>
<geneLocation type="plasmid" evidence="9">
    <name>unnamed1</name>
</geneLocation>
<dbReference type="InterPro" id="IPR032816">
    <property type="entry name" value="VTT_dom"/>
</dbReference>
<evidence type="ECO:0000256" key="7">
    <source>
        <dbReference type="RuleBase" id="RU367016"/>
    </source>
</evidence>
<keyword evidence="10" id="KW-1185">Reference proteome</keyword>
<feature type="transmembrane region" description="Helical" evidence="7">
    <location>
        <begin position="60"/>
        <end position="81"/>
    </location>
</feature>
<keyword evidence="6 7" id="KW-0472">Membrane</keyword>
<dbReference type="AlphaFoldDB" id="A0A1X9M062"/>
<dbReference type="Pfam" id="PF09335">
    <property type="entry name" value="VTT_dom"/>
    <property type="match status" value="1"/>
</dbReference>
<proteinExistence type="inferred from homology"/>
<evidence type="ECO:0000256" key="3">
    <source>
        <dbReference type="ARBA" id="ARBA00022475"/>
    </source>
</evidence>
<dbReference type="GO" id="GO:0005886">
    <property type="term" value="C:plasma membrane"/>
    <property type="evidence" value="ECO:0007669"/>
    <property type="project" value="UniProtKB-SubCell"/>
</dbReference>
<accession>A0A1X9M062</accession>
<comment type="similarity">
    <text evidence="2 7">Belongs to the DedA family.</text>
</comment>
<feature type="transmembrane region" description="Helical" evidence="7">
    <location>
        <begin position="12"/>
        <end position="40"/>
    </location>
</feature>